<keyword evidence="1" id="KW-0812">Transmembrane</keyword>
<keyword evidence="1" id="KW-1133">Transmembrane helix</keyword>
<feature type="transmembrane region" description="Helical" evidence="1">
    <location>
        <begin position="33"/>
        <end position="54"/>
    </location>
</feature>
<name>A0ABS3JRZ4_9BACT</name>
<feature type="transmembrane region" description="Helical" evidence="1">
    <location>
        <begin position="102"/>
        <end position="120"/>
    </location>
</feature>
<organism evidence="2 3">
    <name type="scientific">Fibrella forsythiae</name>
    <dbReference type="NCBI Taxonomy" id="2817061"/>
    <lineage>
        <taxon>Bacteria</taxon>
        <taxon>Pseudomonadati</taxon>
        <taxon>Bacteroidota</taxon>
        <taxon>Cytophagia</taxon>
        <taxon>Cytophagales</taxon>
        <taxon>Spirosomataceae</taxon>
        <taxon>Fibrella</taxon>
    </lineage>
</organism>
<feature type="transmembrane region" description="Helical" evidence="1">
    <location>
        <begin position="75"/>
        <end position="96"/>
    </location>
</feature>
<feature type="transmembrane region" description="Helical" evidence="1">
    <location>
        <begin position="132"/>
        <end position="149"/>
    </location>
</feature>
<keyword evidence="3" id="KW-1185">Reference proteome</keyword>
<evidence type="ECO:0000256" key="1">
    <source>
        <dbReference type="SAM" id="Phobius"/>
    </source>
</evidence>
<dbReference type="Proteomes" id="UP000664628">
    <property type="component" value="Unassembled WGS sequence"/>
</dbReference>
<dbReference type="EMBL" id="JAFMYW010000013">
    <property type="protein sequence ID" value="MBO0952788.1"/>
    <property type="molecule type" value="Genomic_DNA"/>
</dbReference>
<feature type="transmembrane region" description="Helical" evidence="1">
    <location>
        <begin position="204"/>
        <end position="224"/>
    </location>
</feature>
<evidence type="ECO:0000313" key="3">
    <source>
        <dbReference type="Proteomes" id="UP000664628"/>
    </source>
</evidence>
<proteinExistence type="predicted"/>
<accession>A0ABS3JRZ4</accession>
<reference evidence="2 3" key="1">
    <citation type="submission" date="2021-03" db="EMBL/GenBank/DDBJ databases">
        <title>Fibrella sp. HMF5405 genome sequencing and assembly.</title>
        <authorList>
            <person name="Kang H."/>
            <person name="Kim H."/>
            <person name="Bae S."/>
            <person name="Joh K."/>
        </authorList>
    </citation>
    <scope>NUCLEOTIDE SEQUENCE [LARGE SCALE GENOMIC DNA]</scope>
    <source>
        <strain evidence="2 3">HMF5405</strain>
    </source>
</reference>
<protein>
    <recommendedName>
        <fullName evidence="4">Prenyltransferase</fullName>
    </recommendedName>
</protein>
<evidence type="ECO:0008006" key="4">
    <source>
        <dbReference type="Google" id="ProtNLM"/>
    </source>
</evidence>
<feature type="transmembrane region" description="Helical" evidence="1">
    <location>
        <begin position="161"/>
        <end position="178"/>
    </location>
</feature>
<sequence>MLRPAIYLSLPVVLGAVFSNRLAVRLSDVDPIHWATTPLLAIVVWMIYTTDRLLDVRQMPVPRTSRHRFHAANADLLWGMVGGLGAVGAILVFFLPGPVVRFGAVLGIACIAYVLAVYQLRDRHPVLVAKEPLVAVLFTAGIWGTVWVQRETIGWPFKVQIALFFGIAIQNLLLFSIFEQKDASSSLDTVSLATAWGVGRCEAVLRWLTFVIVVGALALCFTADDSGGGARFSQRASLMLGIMSLVLYVIQRYPAYFLKNNRYRFIGDAVFWLPALVL</sequence>
<dbReference type="RefSeq" id="WP_207332738.1">
    <property type="nucleotide sequence ID" value="NZ_JAFMYW010000013.1"/>
</dbReference>
<evidence type="ECO:0000313" key="2">
    <source>
        <dbReference type="EMBL" id="MBO0952788.1"/>
    </source>
</evidence>
<comment type="caution">
    <text evidence="2">The sequence shown here is derived from an EMBL/GenBank/DDBJ whole genome shotgun (WGS) entry which is preliminary data.</text>
</comment>
<keyword evidence="1" id="KW-0472">Membrane</keyword>
<feature type="transmembrane region" description="Helical" evidence="1">
    <location>
        <begin position="236"/>
        <end position="255"/>
    </location>
</feature>
<gene>
    <name evidence="2" type="ORF">J2I46_29690</name>
</gene>